<dbReference type="AlphaFoldDB" id="A0A2A6FTK5"/>
<name>A0A2A6FTK5_9MICO</name>
<evidence type="ECO:0000313" key="1">
    <source>
        <dbReference type="EMBL" id="PDQ36224.1"/>
    </source>
</evidence>
<evidence type="ECO:0000313" key="2">
    <source>
        <dbReference type="Proteomes" id="UP000219994"/>
    </source>
</evidence>
<proteinExistence type="predicted"/>
<comment type="caution">
    <text evidence="1">The sequence shown here is derived from an EMBL/GenBank/DDBJ whole genome shotgun (WGS) entry which is preliminary data.</text>
</comment>
<organism evidence="1 2">
    <name type="scientific">Candidatus Lumbricidiphila eiseniae</name>
    <dbReference type="NCBI Taxonomy" id="1969409"/>
    <lineage>
        <taxon>Bacteria</taxon>
        <taxon>Bacillati</taxon>
        <taxon>Actinomycetota</taxon>
        <taxon>Actinomycetes</taxon>
        <taxon>Micrococcales</taxon>
        <taxon>Microbacteriaceae</taxon>
        <taxon>Candidatus Lumbricidiphila</taxon>
    </lineage>
</organism>
<gene>
    <name evidence="1" type="ORF">B5766_02075</name>
</gene>
<reference evidence="2" key="1">
    <citation type="submission" date="2017-03" db="EMBL/GenBank/DDBJ databases">
        <authorList>
            <person name="Lund M.B."/>
        </authorList>
    </citation>
    <scope>NUCLEOTIDE SEQUENCE [LARGE SCALE GENOMIC DNA]</scope>
</reference>
<protein>
    <submittedName>
        <fullName evidence="1">Uncharacterized protein</fullName>
    </submittedName>
</protein>
<dbReference type="Proteomes" id="UP000219994">
    <property type="component" value="Unassembled WGS sequence"/>
</dbReference>
<sequence length="66" mass="7131">MWPNLRAVTGETMNIFAVTVTVCAGSPRRDLCVLEIVGEVLHEWLRGTLTRSGDTAAEKIGNSVMG</sequence>
<accession>A0A2A6FTK5</accession>
<dbReference type="EMBL" id="NAEP01000022">
    <property type="protein sequence ID" value="PDQ36224.1"/>
    <property type="molecule type" value="Genomic_DNA"/>
</dbReference>